<keyword evidence="3" id="KW-0732">Signal</keyword>
<evidence type="ECO:0000256" key="3">
    <source>
        <dbReference type="RuleBase" id="RU361235"/>
    </source>
</evidence>
<dbReference type="EMBL" id="AYSA01000041">
    <property type="protein sequence ID" value="ESZ98506.1"/>
    <property type="molecule type" value="Genomic_DNA"/>
</dbReference>
<gene>
    <name evidence="5" type="ORF">SBOR_1168</name>
</gene>
<evidence type="ECO:0000259" key="4">
    <source>
        <dbReference type="Pfam" id="PF00135"/>
    </source>
</evidence>
<dbReference type="SUPFAM" id="SSF53474">
    <property type="entry name" value="alpha/beta-Hydrolases"/>
    <property type="match status" value="1"/>
</dbReference>
<sequence length="571" mass="61274">MFTLISPALLLSLPIQLLLGTATATSQPSTINNSPKVSILNGTYHGIHLSPYNEDVFLGIPFAQPPVGSLRFNPPQSLNTTWDIPRNATEYSPECIGYGSDDWVLGNIISEDCLTLNVVRPSGLSPDAKLPVAVWIHGGGNVEGGSRDPRYNLSFIVSQSVEAKTPMIAVSIQYRLSGWGFLFGQEILDAGSANIGFRDQRLALHWIQENIGFFGGAKDEVTIWGESAGASGVGVQLVAYGGRNDGLFRGAITQSGGLTASRRYSTPEAWQPVYNNITAAAGCANTNDTLACLRTVPTELLSSVFNSSVAAAASWGVQIDHDLILKSGTSQLRAGEFVHVPLLTGLNSDEGASFGSRGINTSSQFLAMVQSNGLDNTTTATLAALYPDIPAIGIPATLKGRPPPSEASLGAQWKRAAAYGGDLQMHAQRRLTSQMWAKWNVSSYSYRFNVLVHGVSASIGSSHFQEVAFVFDNTRGEGYVNAVSQNPFEGDEGELRDLARVMSRMWIGFVVGGDPNVAGVSNVSWPSYTLDDPTNIVFDVNVTNLAYVEPDYFRAAGIKYISDRLDTAYGR</sequence>
<dbReference type="AlphaFoldDB" id="W9CRL7"/>
<feature type="domain" description="Carboxylesterase type B" evidence="4">
    <location>
        <begin position="35"/>
        <end position="534"/>
    </location>
</feature>
<evidence type="ECO:0000256" key="2">
    <source>
        <dbReference type="ARBA" id="ARBA00022801"/>
    </source>
</evidence>
<dbReference type="GO" id="GO:0052689">
    <property type="term" value="F:carboxylic ester hydrolase activity"/>
    <property type="evidence" value="ECO:0007669"/>
    <property type="project" value="TreeGrafter"/>
</dbReference>
<name>W9CRL7_SCLBF</name>
<accession>W9CRL7</accession>
<dbReference type="InterPro" id="IPR050654">
    <property type="entry name" value="AChE-related_enzymes"/>
</dbReference>
<proteinExistence type="inferred from homology"/>
<keyword evidence="6" id="KW-1185">Reference proteome</keyword>
<dbReference type="Gene3D" id="3.40.50.1820">
    <property type="entry name" value="alpha/beta hydrolase"/>
    <property type="match status" value="1"/>
</dbReference>
<dbReference type="Proteomes" id="UP000019487">
    <property type="component" value="Unassembled WGS sequence"/>
</dbReference>
<dbReference type="STRING" id="1432307.W9CRL7"/>
<dbReference type="InterPro" id="IPR019826">
    <property type="entry name" value="Carboxylesterase_B_AS"/>
</dbReference>
<comment type="caution">
    <text evidence="5">The sequence shown here is derived from an EMBL/GenBank/DDBJ whole genome shotgun (WGS) entry which is preliminary data.</text>
</comment>
<dbReference type="PROSITE" id="PS00122">
    <property type="entry name" value="CARBOXYLESTERASE_B_1"/>
    <property type="match status" value="1"/>
</dbReference>
<dbReference type="ESTHER" id="9helo-w9crl7">
    <property type="family name" value="Fungal_carboxylesterase_lipase"/>
</dbReference>
<dbReference type="OrthoDB" id="408631at2759"/>
<dbReference type="EC" id="3.1.1.-" evidence="3"/>
<dbReference type="InterPro" id="IPR019819">
    <property type="entry name" value="Carboxylesterase_B_CS"/>
</dbReference>
<protein>
    <recommendedName>
        <fullName evidence="3">Carboxylic ester hydrolase</fullName>
        <ecNumber evidence="3">3.1.1.-</ecNumber>
    </recommendedName>
</protein>
<feature type="chain" id="PRO_5005151561" description="Carboxylic ester hydrolase" evidence="3">
    <location>
        <begin position="25"/>
        <end position="571"/>
    </location>
</feature>
<evidence type="ECO:0000313" key="6">
    <source>
        <dbReference type="Proteomes" id="UP000019487"/>
    </source>
</evidence>
<comment type="similarity">
    <text evidence="1 3">Belongs to the type-B carboxylesterase/lipase family.</text>
</comment>
<organism evidence="5 6">
    <name type="scientific">Sclerotinia borealis (strain F-4128)</name>
    <dbReference type="NCBI Taxonomy" id="1432307"/>
    <lineage>
        <taxon>Eukaryota</taxon>
        <taxon>Fungi</taxon>
        <taxon>Dikarya</taxon>
        <taxon>Ascomycota</taxon>
        <taxon>Pezizomycotina</taxon>
        <taxon>Leotiomycetes</taxon>
        <taxon>Helotiales</taxon>
        <taxon>Sclerotiniaceae</taxon>
        <taxon>Sclerotinia</taxon>
    </lineage>
</organism>
<keyword evidence="2 3" id="KW-0378">Hydrolase</keyword>
<evidence type="ECO:0000313" key="5">
    <source>
        <dbReference type="EMBL" id="ESZ98506.1"/>
    </source>
</evidence>
<feature type="signal peptide" evidence="3">
    <location>
        <begin position="1"/>
        <end position="24"/>
    </location>
</feature>
<dbReference type="HOGENOM" id="CLU_006586_10_6_1"/>
<dbReference type="PANTHER" id="PTHR43918:SF4">
    <property type="entry name" value="CARBOXYLIC ESTER HYDROLASE"/>
    <property type="match status" value="1"/>
</dbReference>
<reference evidence="5 6" key="1">
    <citation type="journal article" date="2014" name="Genome Announc.">
        <title>Draft genome sequence of Sclerotinia borealis, a psychrophilic plant pathogenic fungus.</title>
        <authorList>
            <person name="Mardanov A.V."/>
            <person name="Beletsky A.V."/>
            <person name="Kadnikov V.V."/>
            <person name="Ignatov A.N."/>
            <person name="Ravin N.V."/>
        </authorList>
    </citation>
    <scope>NUCLEOTIDE SEQUENCE [LARGE SCALE GENOMIC DNA]</scope>
    <source>
        <strain evidence="6">F-4157</strain>
    </source>
</reference>
<dbReference type="InterPro" id="IPR002018">
    <property type="entry name" value="CarbesteraseB"/>
</dbReference>
<dbReference type="Pfam" id="PF00135">
    <property type="entry name" value="COesterase"/>
    <property type="match status" value="1"/>
</dbReference>
<dbReference type="PROSITE" id="PS00941">
    <property type="entry name" value="CARBOXYLESTERASE_B_2"/>
    <property type="match status" value="1"/>
</dbReference>
<evidence type="ECO:0000256" key="1">
    <source>
        <dbReference type="ARBA" id="ARBA00005964"/>
    </source>
</evidence>
<dbReference type="PANTHER" id="PTHR43918">
    <property type="entry name" value="ACETYLCHOLINESTERASE"/>
    <property type="match status" value="1"/>
</dbReference>
<dbReference type="InterPro" id="IPR029058">
    <property type="entry name" value="AB_hydrolase_fold"/>
</dbReference>